<dbReference type="Gene3D" id="1.20.1080.10">
    <property type="entry name" value="Glycerol uptake facilitator protein"/>
    <property type="match status" value="1"/>
</dbReference>
<dbReference type="PRINTS" id="PR00783">
    <property type="entry name" value="MINTRINSICP"/>
</dbReference>
<proteinExistence type="inferred from homology"/>
<evidence type="ECO:0000313" key="9">
    <source>
        <dbReference type="EMBL" id="GFR89723.1"/>
    </source>
</evidence>
<evidence type="ECO:0000256" key="6">
    <source>
        <dbReference type="ARBA" id="ARBA00023136"/>
    </source>
</evidence>
<comment type="caution">
    <text evidence="9">The sequence shown here is derived from an EMBL/GenBank/DDBJ whole genome shotgun (WGS) entry which is preliminary data.</text>
</comment>
<evidence type="ECO:0000256" key="3">
    <source>
        <dbReference type="ARBA" id="ARBA00022448"/>
    </source>
</evidence>
<feature type="transmembrane region" description="Helical" evidence="8">
    <location>
        <begin position="38"/>
        <end position="57"/>
    </location>
</feature>
<dbReference type="PANTHER" id="PTHR43829:SF9">
    <property type="entry name" value="AQUAPORIN-9"/>
    <property type="match status" value="1"/>
</dbReference>
<comment type="subcellular location">
    <subcellularLocation>
        <location evidence="1">Membrane</location>
        <topology evidence="1">Multi-pass membrane protein</topology>
    </subcellularLocation>
</comment>
<dbReference type="PANTHER" id="PTHR43829">
    <property type="entry name" value="AQUAPORIN OR AQUAGLYCEROPORIN RELATED"/>
    <property type="match status" value="1"/>
</dbReference>
<dbReference type="GO" id="GO:0016323">
    <property type="term" value="C:basolateral plasma membrane"/>
    <property type="evidence" value="ECO:0007669"/>
    <property type="project" value="TreeGrafter"/>
</dbReference>
<accession>A0AAV4GV01</accession>
<dbReference type="Proteomes" id="UP000762676">
    <property type="component" value="Unassembled WGS sequence"/>
</dbReference>
<sequence length="248" mass="26974">MLAFYMCGGVSGGCFNPAVSLALCLTGRRPWSMYPWHVVGQMVGAFIAATLAFSVYSDALDFFDGGKRVLLGVNGTAGIFCSFPQDHLSITQGFGDSALATGLLIICALSVVDKKNMNAPAWFYPICIGLVVLAIVCGFAHNSGATINPAKDLAPRLFIFLAGWGKGAFSYRDYNWFWVPIVAPLVGSVCATFIYWLFIENHWPEEDTMEVSRKEKGVRFSEKHEVSTVSLSSIIPESGSLNNAFVEK</sequence>
<keyword evidence="6 8" id="KW-0472">Membrane</keyword>
<keyword evidence="10" id="KW-1185">Reference proteome</keyword>
<dbReference type="AlphaFoldDB" id="A0AAV4GV01"/>
<dbReference type="EMBL" id="BMAT01008636">
    <property type="protein sequence ID" value="GFR89723.1"/>
    <property type="molecule type" value="Genomic_DNA"/>
</dbReference>
<keyword evidence="5 8" id="KW-1133">Transmembrane helix</keyword>
<keyword evidence="3 7" id="KW-0813">Transport</keyword>
<evidence type="ECO:0000256" key="5">
    <source>
        <dbReference type="ARBA" id="ARBA00022989"/>
    </source>
</evidence>
<evidence type="ECO:0000256" key="7">
    <source>
        <dbReference type="RuleBase" id="RU000477"/>
    </source>
</evidence>
<feature type="transmembrane region" description="Helical" evidence="8">
    <location>
        <begin position="176"/>
        <end position="199"/>
    </location>
</feature>
<gene>
    <name evidence="9" type="ORF">ElyMa_004286300</name>
</gene>
<evidence type="ECO:0000256" key="8">
    <source>
        <dbReference type="SAM" id="Phobius"/>
    </source>
</evidence>
<dbReference type="InterPro" id="IPR050363">
    <property type="entry name" value="MIP/Aquaporin"/>
</dbReference>
<dbReference type="SUPFAM" id="SSF81338">
    <property type="entry name" value="Aquaporin-like"/>
    <property type="match status" value="1"/>
</dbReference>
<reference evidence="9 10" key="1">
    <citation type="journal article" date="2021" name="Elife">
        <title>Chloroplast acquisition without the gene transfer in kleptoplastic sea slugs, Plakobranchus ocellatus.</title>
        <authorList>
            <person name="Maeda T."/>
            <person name="Takahashi S."/>
            <person name="Yoshida T."/>
            <person name="Shimamura S."/>
            <person name="Takaki Y."/>
            <person name="Nagai Y."/>
            <person name="Toyoda A."/>
            <person name="Suzuki Y."/>
            <person name="Arimoto A."/>
            <person name="Ishii H."/>
            <person name="Satoh N."/>
            <person name="Nishiyama T."/>
            <person name="Hasebe M."/>
            <person name="Maruyama T."/>
            <person name="Minagawa J."/>
            <person name="Obokata J."/>
            <person name="Shigenobu S."/>
        </authorList>
    </citation>
    <scope>NUCLEOTIDE SEQUENCE [LARGE SCALE GENOMIC DNA]</scope>
</reference>
<evidence type="ECO:0000256" key="1">
    <source>
        <dbReference type="ARBA" id="ARBA00004141"/>
    </source>
</evidence>
<keyword evidence="4 7" id="KW-0812">Transmembrane</keyword>
<name>A0AAV4GV01_9GAST</name>
<evidence type="ECO:0000313" key="10">
    <source>
        <dbReference type="Proteomes" id="UP000762676"/>
    </source>
</evidence>
<comment type="similarity">
    <text evidence="2 7">Belongs to the MIP/aquaporin (TC 1.A.8) family.</text>
</comment>
<evidence type="ECO:0000256" key="2">
    <source>
        <dbReference type="ARBA" id="ARBA00006175"/>
    </source>
</evidence>
<organism evidence="9 10">
    <name type="scientific">Elysia marginata</name>
    <dbReference type="NCBI Taxonomy" id="1093978"/>
    <lineage>
        <taxon>Eukaryota</taxon>
        <taxon>Metazoa</taxon>
        <taxon>Spiralia</taxon>
        <taxon>Lophotrochozoa</taxon>
        <taxon>Mollusca</taxon>
        <taxon>Gastropoda</taxon>
        <taxon>Heterobranchia</taxon>
        <taxon>Euthyneura</taxon>
        <taxon>Panpulmonata</taxon>
        <taxon>Sacoglossa</taxon>
        <taxon>Placobranchoidea</taxon>
        <taxon>Plakobranchidae</taxon>
        <taxon>Elysia</taxon>
    </lineage>
</organism>
<protein>
    <submittedName>
        <fullName evidence="9">Aquaporin-9</fullName>
    </submittedName>
</protein>
<dbReference type="GO" id="GO:0015250">
    <property type="term" value="F:water channel activity"/>
    <property type="evidence" value="ECO:0007669"/>
    <property type="project" value="TreeGrafter"/>
</dbReference>
<dbReference type="InterPro" id="IPR023271">
    <property type="entry name" value="Aquaporin-like"/>
</dbReference>
<feature type="transmembrane region" description="Helical" evidence="8">
    <location>
        <begin position="94"/>
        <end position="112"/>
    </location>
</feature>
<dbReference type="InterPro" id="IPR000425">
    <property type="entry name" value="MIP"/>
</dbReference>
<feature type="transmembrane region" description="Helical" evidence="8">
    <location>
        <begin position="121"/>
        <end position="141"/>
    </location>
</feature>
<dbReference type="Pfam" id="PF00230">
    <property type="entry name" value="MIP"/>
    <property type="match status" value="1"/>
</dbReference>
<evidence type="ECO:0000256" key="4">
    <source>
        <dbReference type="ARBA" id="ARBA00022692"/>
    </source>
</evidence>
<dbReference type="GO" id="GO:0015254">
    <property type="term" value="F:glycerol channel activity"/>
    <property type="evidence" value="ECO:0007669"/>
    <property type="project" value="TreeGrafter"/>
</dbReference>